<sequence length="812" mass="87170">MTEAGHGALRRSSLVSTFEQLGPGSVVMISGPYGSGRGTLVRQWLAEQGLDSVWWNTARTLPRITEEEKETSADVVVVRLHDGGTHDVESILACRARWPEAILAVISPYGWPDGLRSGPLRPEVVVSAHDLAFSADEVASWASDLGVTVSATQTASIIDATGGYAVVVDAVVRRAAVEGGYSPDTLARGCDEAVSDLSAAASGGVVPWDLWEVSLLTAFGGSLAPVVIETLWARARQGPAALRVMRDSGVIADVADGRLGLAPGIRAACRRRFGTDLPHDRHWQILHPLLDRWAAAGHLDDATTLMGTTDLDGARTQLMARHWTRLAELPAPAVRERLANIGPHSDPHLLVALSRAMIDVSHPGHPGEISVRDRERAGALLAEATATGGLDVPAVAMATALHAVVLRARGRHDDAYALHEHTVDDPGHVASAQAGVTLQAGLSAMSVGALPRAGEHFGAAAQHANEAGQPPVAAMATELEELVYILGADPAQWWRRTRLQTATSSGWHKVTRLVRLVRAVRTVDVAAMLEARADDTEAATVDDPVVIDLFAWCFQAMALTLLDRPHVALTHTQVLQTALADGELSAFEQRMLVVARAEALSASGDPAAALELLAEHYGEPDHRYDVELLRARAEIDSGEYAAALTRIERTIAGHDGHLGRHTAWGHVLLAIAHRGVGSARESDRVLESALAAAARNGQRQPFARQGLDEFGRLIAQGQRLALDPVTHQFLTELMSTRDMLRAVTAPVTLTTRERLLLERLVRTEGVRRLAGELHVSPNTVKSQLRTLYRKLDVSSRAEAIRVAQAMRLVPLT</sequence>
<dbReference type="EMBL" id="CP063169">
    <property type="protein sequence ID" value="QOR71013.1"/>
    <property type="molecule type" value="Genomic_DNA"/>
</dbReference>
<dbReference type="InterPro" id="IPR000792">
    <property type="entry name" value="Tscrpt_reg_LuxR_C"/>
</dbReference>
<dbReference type="Proteomes" id="UP000593758">
    <property type="component" value="Chromosome"/>
</dbReference>
<dbReference type="AlphaFoldDB" id="A0A7M1SWK6"/>
<dbReference type="SUPFAM" id="SSF46894">
    <property type="entry name" value="C-terminal effector domain of the bipartite response regulators"/>
    <property type="match status" value="1"/>
</dbReference>
<organism evidence="2 3">
    <name type="scientific">Ruania alkalisoli</name>
    <dbReference type="NCBI Taxonomy" id="2779775"/>
    <lineage>
        <taxon>Bacteria</taxon>
        <taxon>Bacillati</taxon>
        <taxon>Actinomycetota</taxon>
        <taxon>Actinomycetes</taxon>
        <taxon>Micrococcales</taxon>
        <taxon>Ruaniaceae</taxon>
        <taxon>Ruania</taxon>
    </lineage>
</organism>
<evidence type="ECO:0000313" key="3">
    <source>
        <dbReference type="Proteomes" id="UP000593758"/>
    </source>
</evidence>
<name>A0A7M1SWK6_9MICO</name>
<dbReference type="SMART" id="SM00421">
    <property type="entry name" value="HTH_LUXR"/>
    <property type="match status" value="1"/>
</dbReference>
<keyword evidence="3" id="KW-1185">Reference proteome</keyword>
<feature type="domain" description="HTH luxR-type" evidence="1">
    <location>
        <begin position="742"/>
        <end position="807"/>
    </location>
</feature>
<dbReference type="InterPro" id="IPR036388">
    <property type="entry name" value="WH-like_DNA-bd_sf"/>
</dbReference>
<reference evidence="2 3" key="1">
    <citation type="submission" date="2020-10" db="EMBL/GenBank/DDBJ databases">
        <title>Haloactinobacterium sp. RN3S43, a bacterium isolated from saline soil.</title>
        <authorList>
            <person name="Sun J.-Q."/>
        </authorList>
    </citation>
    <scope>NUCLEOTIDE SEQUENCE [LARGE SCALE GENOMIC DNA]</scope>
    <source>
        <strain evidence="2 3">RN3S43</strain>
    </source>
</reference>
<dbReference type="KEGG" id="halt:IM660_01470"/>
<dbReference type="CDD" id="cd06170">
    <property type="entry name" value="LuxR_C_like"/>
    <property type="match status" value="1"/>
</dbReference>
<dbReference type="GO" id="GO:0003677">
    <property type="term" value="F:DNA binding"/>
    <property type="evidence" value="ECO:0007669"/>
    <property type="project" value="InterPro"/>
</dbReference>
<dbReference type="InterPro" id="IPR016032">
    <property type="entry name" value="Sig_transdc_resp-reg_C-effctor"/>
</dbReference>
<dbReference type="Pfam" id="PF00196">
    <property type="entry name" value="GerE"/>
    <property type="match status" value="1"/>
</dbReference>
<dbReference type="Gene3D" id="1.10.10.10">
    <property type="entry name" value="Winged helix-like DNA-binding domain superfamily/Winged helix DNA-binding domain"/>
    <property type="match status" value="1"/>
</dbReference>
<accession>A0A7M1SWK6</accession>
<evidence type="ECO:0000259" key="1">
    <source>
        <dbReference type="PROSITE" id="PS50043"/>
    </source>
</evidence>
<evidence type="ECO:0000313" key="2">
    <source>
        <dbReference type="EMBL" id="QOR71013.1"/>
    </source>
</evidence>
<gene>
    <name evidence="2" type="ORF">IM660_01470</name>
</gene>
<dbReference type="PROSITE" id="PS50043">
    <property type="entry name" value="HTH_LUXR_2"/>
    <property type="match status" value="1"/>
</dbReference>
<proteinExistence type="predicted"/>
<dbReference type="RefSeq" id="WP_193497682.1">
    <property type="nucleotide sequence ID" value="NZ_CP063169.1"/>
</dbReference>
<dbReference type="GO" id="GO:0006355">
    <property type="term" value="P:regulation of DNA-templated transcription"/>
    <property type="evidence" value="ECO:0007669"/>
    <property type="project" value="InterPro"/>
</dbReference>
<protein>
    <recommendedName>
        <fullName evidence="1">HTH luxR-type domain-containing protein</fullName>
    </recommendedName>
</protein>